<dbReference type="AlphaFoldDB" id="S7QLK6"/>
<dbReference type="GeneID" id="19303226"/>
<organism evidence="3 4">
    <name type="scientific">Gloeophyllum trabeum (strain ATCC 11539 / FP-39264 / Madison 617)</name>
    <name type="common">Brown rot fungus</name>
    <dbReference type="NCBI Taxonomy" id="670483"/>
    <lineage>
        <taxon>Eukaryota</taxon>
        <taxon>Fungi</taxon>
        <taxon>Dikarya</taxon>
        <taxon>Basidiomycota</taxon>
        <taxon>Agaricomycotina</taxon>
        <taxon>Agaricomycetes</taxon>
        <taxon>Gloeophyllales</taxon>
        <taxon>Gloeophyllaceae</taxon>
        <taxon>Gloeophyllum</taxon>
    </lineage>
</organism>
<evidence type="ECO:0000259" key="2">
    <source>
        <dbReference type="Pfam" id="PF14327"/>
    </source>
</evidence>
<sequence>MSQAQDDQLIELLLQLRKTTPEQARQVLNAQPQLSYLLISLMVKMNAINLEALQKTLASYIPATGQPAAPSVPGTAAVPPSAIPPHVAASSQYRTATPPNVPVPPASFQPPPSSAYPPYHGAPPTNTYGAPGGLGGPPPLPGYPAAPAPAPAPAPAITADALAAMPEQQRAMITRIITMTPETIRALPPHERDPINQIVSIHALFLRDSPNSHYTCAQSYSSHLSEYAGLFQPHAAVG</sequence>
<keyword evidence="4" id="KW-1185">Reference proteome</keyword>
<feature type="compositionally biased region" description="Pro residues" evidence="1">
    <location>
        <begin position="136"/>
        <end position="151"/>
    </location>
</feature>
<dbReference type="eggNOG" id="ENOG502SS0F">
    <property type="taxonomic scope" value="Eukaryota"/>
</dbReference>
<dbReference type="RefSeq" id="XP_007860722.1">
    <property type="nucleotide sequence ID" value="XM_007862531.1"/>
</dbReference>
<dbReference type="HOGENOM" id="CLU_067140_0_0_1"/>
<evidence type="ECO:0000313" key="3">
    <source>
        <dbReference type="EMBL" id="EPQ60272.1"/>
    </source>
</evidence>
<dbReference type="InterPro" id="IPR038192">
    <property type="entry name" value="CSTF_C_sf"/>
</dbReference>
<evidence type="ECO:0000313" key="4">
    <source>
        <dbReference type="Proteomes" id="UP000030669"/>
    </source>
</evidence>
<dbReference type="STRING" id="670483.S7QLK6"/>
<dbReference type="Proteomes" id="UP000030669">
    <property type="component" value="Unassembled WGS sequence"/>
</dbReference>
<dbReference type="OMA" id="RVMQMSR"/>
<dbReference type="OrthoDB" id="272703at2759"/>
<protein>
    <recommendedName>
        <fullName evidence="2">Cleavage stimulation factor subunit 2 hinge domain-containing protein</fullName>
    </recommendedName>
</protein>
<name>S7QLK6_GLOTA</name>
<feature type="compositionally biased region" description="Pro residues" evidence="1">
    <location>
        <begin position="99"/>
        <end position="115"/>
    </location>
</feature>
<dbReference type="Pfam" id="PF14327">
    <property type="entry name" value="CSTF2_hinge"/>
    <property type="match status" value="1"/>
</dbReference>
<dbReference type="Gene3D" id="1.10.20.70">
    <property type="entry name" value="Transcription termination and cleavage factor, C-terminal domain"/>
    <property type="match status" value="1"/>
</dbReference>
<dbReference type="EMBL" id="KB469296">
    <property type="protein sequence ID" value="EPQ60272.1"/>
    <property type="molecule type" value="Genomic_DNA"/>
</dbReference>
<dbReference type="InterPro" id="IPR025742">
    <property type="entry name" value="CSTF2_hinge"/>
</dbReference>
<accession>S7QLK6</accession>
<gene>
    <name evidence="3" type="ORF">GLOTRDRAFT_134986</name>
</gene>
<reference evidence="3 4" key="1">
    <citation type="journal article" date="2012" name="Science">
        <title>The Paleozoic origin of enzymatic lignin decomposition reconstructed from 31 fungal genomes.</title>
        <authorList>
            <person name="Floudas D."/>
            <person name="Binder M."/>
            <person name="Riley R."/>
            <person name="Barry K."/>
            <person name="Blanchette R.A."/>
            <person name="Henrissat B."/>
            <person name="Martinez A.T."/>
            <person name="Otillar R."/>
            <person name="Spatafora J.W."/>
            <person name="Yadav J.S."/>
            <person name="Aerts A."/>
            <person name="Benoit I."/>
            <person name="Boyd A."/>
            <person name="Carlson A."/>
            <person name="Copeland A."/>
            <person name="Coutinho P.M."/>
            <person name="de Vries R.P."/>
            <person name="Ferreira P."/>
            <person name="Findley K."/>
            <person name="Foster B."/>
            <person name="Gaskell J."/>
            <person name="Glotzer D."/>
            <person name="Gorecki P."/>
            <person name="Heitman J."/>
            <person name="Hesse C."/>
            <person name="Hori C."/>
            <person name="Igarashi K."/>
            <person name="Jurgens J.A."/>
            <person name="Kallen N."/>
            <person name="Kersten P."/>
            <person name="Kohler A."/>
            <person name="Kuees U."/>
            <person name="Kumar T.K.A."/>
            <person name="Kuo A."/>
            <person name="LaButti K."/>
            <person name="Larrondo L.F."/>
            <person name="Lindquist E."/>
            <person name="Ling A."/>
            <person name="Lombard V."/>
            <person name="Lucas S."/>
            <person name="Lundell T."/>
            <person name="Martin R."/>
            <person name="McLaughlin D.J."/>
            <person name="Morgenstern I."/>
            <person name="Morin E."/>
            <person name="Murat C."/>
            <person name="Nagy L.G."/>
            <person name="Nolan M."/>
            <person name="Ohm R.A."/>
            <person name="Patyshakuliyeva A."/>
            <person name="Rokas A."/>
            <person name="Ruiz-Duenas F.J."/>
            <person name="Sabat G."/>
            <person name="Salamov A."/>
            <person name="Samejima M."/>
            <person name="Schmutz J."/>
            <person name="Slot J.C."/>
            <person name="St John F."/>
            <person name="Stenlid J."/>
            <person name="Sun H."/>
            <person name="Sun S."/>
            <person name="Syed K."/>
            <person name="Tsang A."/>
            <person name="Wiebenga A."/>
            <person name="Young D."/>
            <person name="Pisabarro A."/>
            <person name="Eastwood D.C."/>
            <person name="Martin F."/>
            <person name="Cullen D."/>
            <person name="Grigoriev I.V."/>
            <person name="Hibbett D.S."/>
        </authorList>
    </citation>
    <scope>NUCLEOTIDE SEQUENCE [LARGE SCALE GENOMIC DNA]</scope>
    <source>
        <strain evidence="3 4">ATCC 11539</strain>
    </source>
</reference>
<feature type="domain" description="Cleavage stimulation factor subunit 2 hinge" evidence="2">
    <location>
        <begin position="2"/>
        <end position="56"/>
    </location>
</feature>
<dbReference type="KEGG" id="gtr:GLOTRDRAFT_134986"/>
<feature type="region of interest" description="Disordered" evidence="1">
    <location>
        <begin position="65"/>
        <end position="151"/>
    </location>
</feature>
<proteinExistence type="predicted"/>
<evidence type="ECO:0000256" key="1">
    <source>
        <dbReference type="SAM" id="MobiDB-lite"/>
    </source>
</evidence>